<evidence type="ECO:0000313" key="2">
    <source>
        <dbReference type="EMBL" id="EJK44111.1"/>
    </source>
</evidence>
<name>K0R688_THAOC</name>
<evidence type="ECO:0000313" key="3">
    <source>
        <dbReference type="Proteomes" id="UP000266841"/>
    </source>
</evidence>
<comment type="caution">
    <text evidence="2">The sequence shown here is derived from an EMBL/GenBank/DDBJ whole genome shotgun (WGS) entry which is preliminary data.</text>
</comment>
<feature type="compositionally biased region" description="Basic and acidic residues" evidence="1">
    <location>
        <begin position="120"/>
        <end position="137"/>
    </location>
</feature>
<protein>
    <submittedName>
        <fullName evidence="2">Uncharacterized protein</fullName>
    </submittedName>
</protein>
<proteinExistence type="predicted"/>
<dbReference type="EMBL" id="AGNL01050159">
    <property type="protein sequence ID" value="EJK44111.1"/>
    <property type="molecule type" value="Genomic_DNA"/>
</dbReference>
<gene>
    <name evidence="2" type="ORF">THAOC_37379</name>
</gene>
<feature type="region of interest" description="Disordered" evidence="1">
    <location>
        <begin position="39"/>
        <end position="197"/>
    </location>
</feature>
<dbReference type="AlphaFoldDB" id="K0R688"/>
<sequence length="254" mass="27358">MPAIQTGVITAPSDRGRGYGITRTPKKILRTRPLRALAYSAPQGFMTPPRKNQETPAAGPREATRPGPGPAALCRSAVLSTMLERRQDALDDGGGGGLPLPTSRQLGGPETKPNQAKPGYKQEDLRPRGSERAREGHPFPSVPSAGDVTHPAAASFRRVPVRPPHPCLKPARSRAPRDPLYIKHEPAPSSPPPGSRAERTVRVVSTDRHLQNELGRAAFVHLQQTNIGHIDGHFVDEKPCPGLCVLSDDNLVRS</sequence>
<accession>K0R688</accession>
<dbReference type="Proteomes" id="UP000266841">
    <property type="component" value="Unassembled WGS sequence"/>
</dbReference>
<feature type="compositionally biased region" description="Basic and acidic residues" evidence="1">
    <location>
        <begin position="175"/>
        <end position="186"/>
    </location>
</feature>
<reference evidence="2 3" key="1">
    <citation type="journal article" date="2012" name="Genome Biol.">
        <title>Genome and low-iron response of an oceanic diatom adapted to chronic iron limitation.</title>
        <authorList>
            <person name="Lommer M."/>
            <person name="Specht M."/>
            <person name="Roy A.S."/>
            <person name="Kraemer L."/>
            <person name="Andreson R."/>
            <person name="Gutowska M.A."/>
            <person name="Wolf J."/>
            <person name="Bergner S.V."/>
            <person name="Schilhabel M.B."/>
            <person name="Klostermeier U.C."/>
            <person name="Beiko R.G."/>
            <person name="Rosenstiel P."/>
            <person name="Hippler M."/>
            <person name="Laroche J."/>
        </authorList>
    </citation>
    <scope>NUCLEOTIDE SEQUENCE [LARGE SCALE GENOMIC DNA]</scope>
    <source>
        <strain evidence="2 3">CCMP1005</strain>
    </source>
</reference>
<keyword evidence="3" id="KW-1185">Reference proteome</keyword>
<feature type="region of interest" description="Disordered" evidence="1">
    <location>
        <begin position="1"/>
        <end position="24"/>
    </location>
</feature>
<organism evidence="2 3">
    <name type="scientific">Thalassiosira oceanica</name>
    <name type="common">Marine diatom</name>
    <dbReference type="NCBI Taxonomy" id="159749"/>
    <lineage>
        <taxon>Eukaryota</taxon>
        <taxon>Sar</taxon>
        <taxon>Stramenopiles</taxon>
        <taxon>Ochrophyta</taxon>
        <taxon>Bacillariophyta</taxon>
        <taxon>Coscinodiscophyceae</taxon>
        <taxon>Thalassiosirophycidae</taxon>
        <taxon>Thalassiosirales</taxon>
        <taxon>Thalassiosiraceae</taxon>
        <taxon>Thalassiosira</taxon>
    </lineage>
</organism>
<evidence type="ECO:0000256" key="1">
    <source>
        <dbReference type="SAM" id="MobiDB-lite"/>
    </source>
</evidence>